<evidence type="ECO:0000259" key="2">
    <source>
        <dbReference type="Pfam" id="PF00582"/>
    </source>
</evidence>
<organism evidence="3 4">
    <name type="scientific">Undibacterium terreum</name>
    <dbReference type="NCBI Taxonomy" id="1224302"/>
    <lineage>
        <taxon>Bacteria</taxon>
        <taxon>Pseudomonadati</taxon>
        <taxon>Pseudomonadota</taxon>
        <taxon>Betaproteobacteria</taxon>
        <taxon>Burkholderiales</taxon>
        <taxon>Oxalobacteraceae</taxon>
        <taxon>Undibacterium</taxon>
    </lineage>
</organism>
<dbReference type="PANTHER" id="PTHR46268:SF6">
    <property type="entry name" value="UNIVERSAL STRESS PROTEIN UP12"/>
    <property type="match status" value="1"/>
</dbReference>
<dbReference type="SUPFAM" id="SSF52402">
    <property type="entry name" value="Adenine nucleotide alpha hydrolases-like"/>
    <property type="match status" value="1"/>
</dbReference>
<feature type="domain" description="UspA" evidence="2">
    <location>
        <begin position="1"/>
        <end position="145"/>
    </location>
</feature>
<reference evidence="3" key="2">
    <citation type="submission" date="2020-09" db="EMBL/GenBank/DDBJ databases">
        <authorList>
            <person name="Sun Q."/>
            <person name="Zhou Y."/>
        </authorList>
    </citation>
    <scope>NUCLEOTIDE SEQUENCE</scope>
    <source>
        <strain evidence="3">CGMCC 1.10998</strain>
    </source>
</reference>
<comment type="caution">
    <text evidence="3">The sequence shown here is derived from an EMBL/GenBank/DDBJ whole genome shotgun (WGS) entry which is preliminary data.</text>
</comment>
<accession>A0A916XQT0</accession>
<dbReference type="InterPro" id="IPR006016">
    <property type="entry name" value="UspA"/>
</dbReference>
<sequence length="159" mass="17349">MYKRILIPTDGSDLSDSSVQAGIEFAKQLNADVVGVFVAANFQYPIYVDLIPPNTPTEPEYQNAMRVLGETYLHTIQDAASRNGVEFQSVVQFNDSPAKEIVHTAHVFGCDLIFMGSHGRSGLGQFLLGSVTTKVLSNCQIPVLVHRVKHETTKTAKAA</sequence>
<protein>
    <submittedName>
        <fullName evidence="3">Universal stress protein</fullName>
    </submittedName>
</protein>
<dbReference type="Proteomes" id="UP000637423">
    <property type="component" value="Unassembled WGS sequence"/>
</dbReference>
<proteinExistence type="inferred from homology"/>
<keyword evidence="4" id="KW-1185">Reference proteome</keyword>
<reference evidence="3" key="1">
    <citation type="journal article" date="2014" name="Int. J. Syst. Evol. Microbiol.">
        <title>Complete genome sequence of Corynebacterium casei LMG S-19264T (=DSM 44701T), isolated from a smear-ripened cheese.</title>
        <authorList>
            <consortium name="US DOE Joint Genome Institute (JGI-PGF)"/>
            <person name="Walter F."/>
            <person name="Albersmeier A."/>
            <person name="Kalinowski J."/>
            <person name="Ruckert C."/>
        </authorList>
    </citation>
    <scope>NUCLEOTIDE SEQUENCE</scope>
    <source>
        <strain evidence="3">CGMCC 1.10998</strain>
    </source>
</reference>
<dbReference type="Gene3D" id="3.40.50.620">
    <property type="entry name" value="HUPs"/>
    <property type="match status" value="1"/>
</dbReference>
<gene>
    <name evidence="3" type="ORF">GCM10011396_53180</name>
</gene>
<evidence type="ECO:0000313" key="4">
    <source>
        <dbReference type="Proteomes" id="UP000637423"/>
    </source>
</evidence>
<dbReference type="InterPro" id="IPR006015">
    <property type="entry name" value="Universal_stress_UspA"/>
</dbReference>
<dbReference type="RefSeq" id="WP_188569198.1">
    <property type="nucleotide sequence ID" value="NZ_BMED01000008.1"/>
</dbReference>
<dbReference type="PRINTS" id="PR01438">
    <property type="entry name" value="UNVRSLSTRESS"/>
</dbReference>
<dbReference type="CDD" id="cd00293">
    <property type="entry name" value="USP-like"/>
    <property type="match status" value="1"/>
</dbReference>
<comment type="similarity">
    <text evidence="1">Belongs to the universal stress protein A family.</text>
</comment>
<dbReference type="EMBL" id="BMED01000008">
    <property type="protein sequence ID" value="GGC98996.1"/>
    <property type="molecule type" value="Genomic_DNA"/>
</dbReference>
<dbReference type="InterPro" id="IPR014729">
    <property type="entry name" value="Rossmann-like_a/b/a_fold"/>
</dbReference>
<dbReference type="Pfam" id="PF00582">
    <property type="entry name" value="Usp"/>
    <property type="match status" value="1"/>
</dbReference>
<dbReference type="AlphaFoldDB" id="A0A916XQT0"/>
<name>A0A916XQT0_9BURK</name>
<evidence type="ECO:0000256" key="1">
    <source>
        <dbReference type="ARBA" id="ARBA00008791"/>
    </source>
</evidence>
<evidence type="ECO:0000313" key="3">
    <source>
        <dbReference type="EMBL" id="GGC98996.1"/>
    </source>
</evidence>
<dbReference type="PANTHER" id="PTHR46268">
    <property type="entry name" value="STRESS RESPONSE PROTEIN NHAX"/>
    <property type="match status" value="1"/>
</dbReference>